<dbReference type="Gene3D" id="2.30.130.10">
    <property type="entry name" value="PUA domain"/>
    <property type="match status" value="1"/>
</dbReference>
<dbReference type="SMART" id="SM00359">
    <property type="entry name" value="PUA"/>
    <property type="match status" value="1"/>
</dbReference>
<dbReference type="GO" id="GO:0003723">
    <property type="term" value="F:RNA binding"/>
    <property type="evidence" value="ECO:0007669"/>
    <property type="project" value="UniProtKB-KW"/>
</dbReference>
<name>A0A086KGH1_TOXGO</name>
<reference evidence="8 9" key="1">
    <citation type="submission" date="2014-02" db="EMBL/GenBank/DDBJ databases">
        <authorList>
            <person name="Sibley D."/>
            <person name="Venepally P."/>
            <person name="Karamycheva S."/>
            <person name="Hadjithomas M."/>
            <person name="Khan A."/>
            <person name="Brunk B."/>
            <person name="Roos D."/>
            <person name="Caler E."/>
            <person name="Lorenzi H."/>
        </authorList>
    </citation>
    <scope>NUCLEOTIDE SEQUENCE [LARGE SCALE GENOMIC DNA]</scope>
    <source>
        <strain evidence="8 9">GAB2-2007-GAL-DOM2</strain>
    </source>
</reference>
<feature type="domain" description="PUA" evidence="7">
    <location>
        <begin position="95"/>
        <end position="171"/>
    </location>
</feature>
<dbReference type="EMBL" id="AHZU02000513">
    <property type="protein sequence ID" value="KFG43489.1"/>
    <property type="molecule type" value="Genomic_DNA"/>
</dbReference>
<evidence type="ECO:0000256" key="4">
    <source>
        <dbReference type="ARBA" id="ARBA00022884"/>
    </source>
</evidence>
<gene>
    <name evidence="8" type="ORF">TGDOM2_271280</name>
</gene>
<organism evidence="8 9">
    <name type="scientific">Toxoplasma gondii GAB2-2007-GAL-DOM2</name>
    <dbReference type="NCBI Taxonomy" id="1130820"/>
    <lineage>
        <taxon>Eukaryota</taxon>
        <taxon>Sar</taxon>
        <taxon>Alveolata</taxon>
        <taxon>Apicomplexa</taxon>
        <taxon>Conoidasida</taxon>
        <taxon>Coccidia</taxon>
        <taxon>Eucoccidiorida</taxon>
        <taxon>Eimeriorina</taxon>
        <taxon>Sarcocystidae</taxon>
        <taxon>Toxoplasma</taxon>
    </lineage>
</organism>
<comment type="function">
    <text evidence="6">Required for proper 27S pre-rRNA processing and 60S ribosome subunit assembly.</text>
</comment>
<dbReference type="CDD" id="cd21151">
    <property type="entry name" value="PUA_Nip7-like"/>
    <property type="match status" value="1"/>
</dbReference>
<evidence type="ECO:0000259" key="7">
    <source>
        <dbReference type="SMART" id="SM00359"/>
    </source>
</evidence>
<dbReference type="GO" id="GO:0042255">
    <property type="term" value="P:ribosome assembly"/>
    <property type="evidence" value="ECO:0007669"/>
    <property type="project" value="InterPro"/>
</dbReference>
<evidence type="ECO:0000256" key="2">
    <source>
        <dbReference type="ARBA" id="ARBA00009895"/>
    </source>
</evidence>
<evidence type="ECO:0000256" key="1">
    <source>
        <dbReference type="ARBA" id="ARBA00004604"/>
    </source>
</evidence>
<dbReference type="VEuPathDB" id="ToxoDB:TGDOM2_271280"/>
<comment type="subunit">
    <text evidence="6">Interacts with pre-ribosome complex.</text>
</comment>
<dbReference type="CDD" id="cd21146">
    <property type="entry name" value="Nip7_N_euk"/>
    <property type="match status" value="1"/>
</dbReference>
<keyword evidence="3 6" id="KW-0690">Ribosome biogenesis</keyword>
<dbReference type="InterPro" id="IPR040598">
    <property type="entry name" value="NIP7_N"/>
</dbReference>
<sequence>MRQLTEEEVKLVFEKLSKFVGTNLMQIVDNQEDPHVFRLHHDRVFYMSEKVLKMAGCIPRKSLLLAGVCIGKFTKSRKFRLQVTALDLIARYAKYRIWLKPGGEQSYVYGNHVIKRHIGRITADMPQNAGVCICSLNNDLPLGFGVAAKATQDIHAADTEAIAVYHVADIGEYLREEADLV</sequence>
<comment type="similarity">
    <text evidence="2 6">Belongs to the NIP7 family.</text>
</comment>
<dbReference type="InterPro" id="IPR036974">
    <property type="entry name" value="PUA_sf"/>
</dbReference>
<dbReference type="OrthoDB" id="27490at2759"/>
<dbReference type="GO" id="GO:0005730">
    <property type="term" value="C:nucleolus"/>
    <property type="evidence" value="ECO:0007669"/>
    <property type="project" value="UniProtKB-SubCell"/>
</dbReference>
<dbReference type="InterPro" id="IPR005155">
    <property type="entry name" value="UPF0113_PUA"/>
</dbReference>
<evidence type="ECO:0000256" key="5">
    <source>
        <dbReference type="ARBA" id="ARBA00023242"/>
    </source>
</evidence>
<evidence type="ECO:0000313" key="9">
    <source>
        <dbReference type="Proteomes" id="UP000028837"/>
    </source>
</evidence>
<dbReference type="InterPro" id="IPR002478">
    <property type="entry name" value="PUA"/>
</dbReference>
<dbReference type="FunFam" id="2.30.130.10:FF:000002">
    <property type="entry name" value="60S ribosome subunit biogenesis protein NIP7 homolog"/>
    <property type="match status" value="1"/>
</dbReference>
<evidence type="ECO:0000256" key="3">
    <source>
        <dbReference type="ARBA" id="ARBA00022517"/>
    </source>
</evidence>
<dbReference type="FunFam" id="3.10.450.220:FF:000001">
    <property type="entry name" value="60S ribosome subunit biogenesis protein NIP7 homolog"/>
    <property type="match status" value="1"/>
</dbReference>
<dbReference type="Gene3D" id="3.10.450.220">
    <property type="match status" value="1"/>
</dbReference>
<dbReference type="Pfam" id="PF17833">
    <property type="entry name" value="pre-PUA_NIP7"/>
    <property type="match status" value="1"/>
</dbReference>
<accession>A0A086KGH1</accession>
<dbReference type="Pfam" id="PF03657">
    <property type="entry name" value="UPF0113"/>
    <property type="match status" value="1"/>
</dbReference>
<dbReference type="InterPro" id="IPR016686">
    <property type="entry name" value="Ribosomal_synth_fac_NIP7"/>
</dbReference>
<comment type="caution">
    <text evidence="8">The sequence shown here is derived from an EMBL/GenBank/DDBJ whole genome shotgun (WGS) entry which is preliminary data.</text>
</comment>
<dbReference type="AlphaFoldDB" id="A0A086KGH1"/>
<evidence type="ECO:0000313" key="8">
    <source>
        <dbReference type="EMBL" id="KFG43489.1"/>
    </source>
</evidence>
<dbReference type="PROSITE" id="PS50890">
    <property type="entry name" value="PUA"/>
    <property type="match status" value="1"/>
</dbReference>
<comment type="subcellular location">
    <subcellularLocation>
        <location evidence="1">Nucleus</location>
        <location evidence="1">Nucleolus</location>
    </subcellularLocation>
</comment>
<keyword evidence="5 6" id="KW-0539">Nucleus</keyword>
<dbReference type="Proteomes" id="UP000028837">
    <property type="component" value="Unassembled WGS sequence"/>
</dbReference>
<dbReference type="SUPFAM" id="SSF88697">
    <property type="entry name" value="PUA domain-like"/>
    <property type="match status" value="1"/>
</dbReference>
<dbReference type="PIRSF" id="PIRSF017190">
    <property type="entry name" value="Rbsml_synth_fac_NIP7"/>
    <property type="match status" value="1"/>
</dbReference>
<protein>
    <recommendedName>
        <fullName evidence="6">60S ribosome subunit biogenesis protein NIP7 homolog</fullName>
    </recommendedName>
</protein>
<dbReference type="SUPFAM" id="SSF88802">
    <property type="entry name" value="Pre-PUA domain"/>
    <property type="match status" value="1"/>
</dbReference>
<dbReference type="InterPro" id="IPR015947">
    <property type="entry name" value="PUA-like_sf"/>
</dbReference>
<dbReference type="InterPro" id="IPR055359">
    <property type="entry name" value="Nip7_N_euk"/>
</dbReference>
<evidence type="ECO:0000256" key="6">
    <source>
        <dbReference type="PIRNR" id="PIRNR017190"/>
    </source>
</evidence>
<keyword evidence="4 6" id="KW-0694">RNA-binding</keyword>
<proteinExistence type="inferred from homology"/>